<gene>
    <name evidence="1" type="ORF">SDC9_96654</name>
</gene>
<organism evidence="1">
    <name type="scientific">bioreactor metagenome</name>
    <dbReference type="NCBI Taxonomy" id="1076179"/>
    <lineage>
        <taxon>unclassified sequences</taxon>
        <taxon>metagenomes</taxon>
        <taxon>ecological metagenomes</taxon>
    </lineage>
</organism>
<name>A0A645A9Q5_9ZZZZ</name>
<proteinExistence type="predicted"/>
<reference evidence="1" key="1">
    <citation type="submission" date="2019-08" db="EMBL/GenBank/DDBJ databases">
        <authorList>
            <person name="Kucharzyk K."/>
            <person name="Murdoch R.W."/>
            <person name="Higgins S."/>
            <person name="Loffler F."/>
        </authorList>
    </citation>
    <scope>NUCLEOTIDE SEQUENCE</scope>
</reference>
<evidence type="ECO:0000313" key="1">
    <source>
        <dbReference type="EMBL" id="MPM49920.1"/>
    </source>
</evidence>
<sequence length="179" mass="19143">MTRLPAKPTVAPVSARMISPCIAKLAVTPPVVGSVRTVMYNSPALLWLETATLTFAICIKDMMPSCILAPPEAVKTMIGSFSTVARSNASVSFSPTTFPMLAMIKFESITHKATLCLLMNAAPVTTASSSPVFSLAIFNLFSYPGKANGFSSGIWAFHSSKEPSSTILEMRSYAEILKL</sequence>
<accession>A0A645A9Q5</accession>
<comment type="caution">
    <text evidence="1">The sequence shown here is derived from an EMBL/GenBank/DDBJ whole genome shotgun (WGS) entry which is preliminary data.</text>
</comment>
<protein>
    <submittedName>
        <fullName evidence="1">Uncharacterized protein</fullName>
    </submittedName>
</protein>
<dbReference type="AlphaFoldDB" id="A0A645A9Q5"/>
<dbReference type="EMBL" id="VSSQ01012727">
    <property type="protein sequence ID" value="MPM49920.1"/>
    <property type="molecule type" value="Genomic_DNA"/>
</dbReference>